<reference evidence="2 3" key="1">
    <citation type="journal article" date="2014" name="Nat. Commun.">
        <title>Klebsormidium flaccidum genome reveals primary factors for plant terrestrial adaptation.</title>
        <authorList>
            <person name="Hori K."/>
            <person name="Maruyama F."/>
            <person name="Fujisawa T."/>
            <person name="Togashi T."/>
            <person name="Yamamoto N."/>
            <person name="Seo M."/>
            <person name="Sato S."/>
            <person name="Yamada T."/>
            <person name="Mori H."/>
            <person name="Tajima N."/>
            <person name="Moriyama T."/>
            <person name="Ikeuchi M."/>
            <person name="Watanabe M."/>
            <person name="Wada H."/>
            <person name="Kobayashi K."/>
            <person name="Saito M."/>
            <person name="Masuda T."/>
            <person name="Sasaki-Sekimoto Y."/>
            <person name="Mashiguchi K."/>
            <person name="Awai K."/>
            <person name="Shimojima M."/>
            <person name="Masuda S."/>
            <person name="Iwai M."/>
            <person name="Nobusawa T."/>
            <person name="Narise T."/>
            <person name="Kondo S."/>
            <person name="Saito H."/>
            <person name="Sato R."/>
            <person name="Murakawa M."/>
            <person name="Ihara Y."/>
            <person name="Oshima-Yamada Y."/>
            <person name="Ohtaka K."/>
            <person name="Satoh M."/>
            <person name="Sonobe K."/>
            <person name="Ishii M."/>
            <person name="Ohtani R."/>
            <person name="Kanamori-Sato M."/>
            <person name="Honoki R."/>
            <person name="Miyazaki D."/>
            <person name="Mochizuki H."/>
            <person name="Umetsu J."/>
            <person name="Higashi K."/>
            <person name="Shibata D."/>
            <person name="Kamiya Y."/>
            <person name="Sato N."/>
            <person name="Nakamura Y."/>
            <person name="Tabata S."/>
            <person name="Ida S."/>
            <person name="Kurokawa K."/>
            <person name="Ohta H."/>
        </authorList>
    </citation>
    <scope>NUCLEOTIDE SEQUENCE [LARGE SCALE GENOMIC DNA]</scope>
    <source>
        <strain evidence="2 3">NIES-2285</strain>
    </source>
</reference>
<sequence>MLEGEKKGLELEKEALRKEMDAIRAAAEEAKAKHEREAVLLRKELARTLEAGANLERAMKRLHEELQEVGECAVYRKNGTATP</sequence>
<gene>
    <name evidence="2" type="ORF">KFL_002920130</name>
</gene>
<proteinExistence type="predicted"/>
<keyword evidence="1" id="KW-0175">Coiled coil</keyword>
<evidence type="ECO:0000313" key="2">
    <source>
        <dbReference type="EMBL" id="GAQ86496.1"/>
    </source>
</evidence>
<organism evidence="2 3">
    <name type="scientific">Klebsormidium nitens</name>
    <name type="common">Green alga</name>
    <name type="synonym">Ulothrix nitens</name>
    <dbReference type="NCBI Taxonomy" id="105231"/>
    <lineage>
        <taxon>Eukaryota</taxon>
        <taxon>Viridiplantae</taxon>
        <taxon>Streptophyta</taxon>
        <taxon>Klebsormidiophyceae</taxon>
        <taxon>Klebsormidiales</taxon>
        <taxon>Klebsormidiaceae</taxon>
        <taxon>Klebsormidium</taxon>
    </lineage>
</organism>
<dbReference type="Proteomes" id="UP000054558">
    <property type="component" value="Unassembled WGS sequence"/>
</dbReference>
<accession>A0A1Y1ICQ8</accession>
<dbReference type="EMBL" id="DF237241">
    <property type="protein sequence ID" value="GAQ86496.1"/>
    <property type="molecule type" value="Genomic_DNA"/>
</dbReference>
<name>A0A1Y1ICQ8_KLENI</name>
<evidence type="ECO:0000256" key="1">
    <source>
        <dbReference type="SAM" id="Coils"/>
    </source>
</evidence>
<evidence type="ECO:0000313" key="3">
    <source>
        <dbReference type="Proteomes" id="UP000054558"/>
    </source>
</evidence>
<protein>
    <submittedName>
        <fullName evidence="2">Uncharacterized protein</fullName>
    </submittedName>
</protein>
<dbReference type="AlphaFoldDB" id="A0A1Y1ICQ8"/>
<feature type="coiled-coil region" evidence="1">
    <location>
        <begin position="6"/>
        <end position="65"/>
    </location>
</feature>
<keyword evidence="3" id="KW-1185">Reference proteome</keyword>